<feature type="domain" description="Methyltransferase" evidence="1">
    <location>
        <begin position="56"/>
        <end position="150"/>
    </location>
</feature>
<proteinExistence type="predicted"/>
<dbReference type="AlphaFoldDB" id="A0AAE3MMN9"/>
<organism evidence="2 3">
    <name type="scientific">Lentiprolixibacter aurantiacus</name>
    <dbReference type="NCBI Taxonomy" id="2993939"/>
    <lineage>
        <taxon>Bacteria</taxon>
        <taxon>Pseudomonadati</taxon>
        <taxon>Bacteroidota</taxon>
        <taxon>Flavobacteriia</taxon>
        <taxon>Flavobacteriales</taxon>
        <taxon>Flavobacteriaceae</taxon>
        <taxon>Lentiprolixibacter</taxon>
    </lineage>
</organism>
<gene>
    <name evidence="2" type="ORF">OO016_10460</name>
</gene>
<comment type="caution">
    <text evidence="2">The sequence shown here is derived from an EMBL/GenBank/DDBJ whole genome shotgun (WGS) entry which is preliminary data.</text>
</comment>
<dbReference type="GO" id="GO:0008168">
    <property type="term" value="F:methyltransferase activity"/>
    <property type="evidence" value="ECO:0007669"/>
    <property type="project" value="UniProtKB-KW"/>
</dbReference>
<keyword evidence="3" id="KW-1185">Reference proteome</keyword>
<sequence>MNPGKDYIRQNREGWNNKVEVHLQSEFYDVKGFLSGNSSLQEIEIGLLGDLKGKKILHLQCHFGLDTLSLARLGADVTGVDLSDKAIGKARDLAEESGLEARFICCDLYELVTHLDEQFDLVYTTYGTIGWLPDLNKWASLISHFLKPGGELLFIEFHPVIWMFDDDFKEVGYDYFNTRPIIETESGTYADRDASLEQELVSWNHGLGEVFSSLLNARLEIVLFEEYDYSPYDCFKNTREEEPGRYRIKHLSHKIPMVYALKARKRARL</sequence>
<evidence type="ECO:0000259" key="1">
    <source>
        <dbReference type="Pfam" id="PF13649"/>
    </source>
</evidence>
<dbReference type="InterPro" id="IPR029063">
    <property type="entry name" value="SAM-dependent_MTases_sf"/>
</dbReference>
<dbReference type="PANTHER" id="PTHR43464:SF82">
    <property type="entry name" value="METHYLTRANSFERASE DOMAIN-CONTAINING PROTEIN"/>
    <property type="match status" value="1"/>
</dbReference>
<dbReference type="RefSeq" id="WP_266013396.1">
    <property type="nucleotide sequence ID" value="NZ_JAPFQP010000003.1"/>
</dbReference>
<dbReference type="Gene3D" id="3.40.50.150">
    <property type="entry name" value="Vaccinia Virus protein VP39"/>
    <property type="match status" value="1"/>
</dbReference>
<dbReference type="GO" id="GO:0032259">
    <property type="term" value="P:methylation"/>
    <property type="evidence" value="ECO:0007669"/>
    <property type="project" value="UniProtKB-KW"/>
</dbReference>
<reference evidence="2" key="1">
    <citation type="submission" date="2022-11" db="EMBL/GenBank/DDBJ databases">
        <title>The characterization of three novel Bacteroidetes species and genomic analysis of their roles in tidal elemental geochemical cycles.</title>
        <authorList>
            <person name="Ma K.-J."/>
        </authorList>
    </citation>
    <scope>NUCLEOTIDE SEQUENCE</scope>
    <source>
        <strain evidence="2">M415</strain>
    </source>
</reference>
<dbReference type="Pfam" id="PF13649">
    <property type="entry name" value="Methyltransf_25"/>
    <property type="match status" value="1"/>
</dbReference>
<dbReference type="SUPFAM" id="SSF53335">
    <property type="entry name" value="S-adenosyl-L-methionine-dependent methyltransferases"/>
    <property type="match status" value="1"/>
</dbReference>
<dbReference type="PANTHER" id="PTHR43464">
    <property type="entry name" value="METHYLTRANSFERASE"/>
    <property type="match status" value="1"/>
</dbReference>
<protein>
    <submittedName>
        <fullName evidence="2">Class I SAM-dependent methyltransferase</fullName>
    </submittedName>
</protein>
<dbReference type="InterPro" id="IPR041698">
    <property type="entry name" value="Methyltransf_25"/>
</dbReference>
<keyword evidence="2" id="KW-0808">Transferase</keyword>
<evidence type="ECO:0000313" key="3">
    <source>
        <dbReference type="Proteomes" id="UP001207116"/>
    </source>
</evidence>
<keyword evidence="2" id="KW-0489">Methyltransferase</keyword>
<accession>A0AAE3MMN9</accession>
<dbReference type="CDD" id="cd02440">
    <property type="entry name" value="AdoMet_MTases"/>
    <property type="match status" value="1"/>
</dbReference>
<dbReference type="Proteomes" id="UP001207116">
    <property type="component" value="Unassembled WGS sequence"/>
</dbReference>
<dbReference type="EMBL" id="JAPFQP010000003">
    <property type="protein sequence ID" value="MCX2720023.1"/>
    <property type="molecule type" value="Genomic_DNA"/>
</dbReference>
<name>A0AAE3MMN9_9FLAO</name>
<evidence type="ECO:0000313" key="2">
    <source>
        <dbReference type="EMBL" id="MCX2720023.1"/>
    </source>
</evidence>